<feature type="region of interest" description="Disordered" evidence="1">
    <location>
        <begin position="748"/>
        <end position="778"/>
    </location>
</feature>
<dbReference type="CDD" id="cd05403">
    <property type="entry name" value="NT_KNTase_like"/>
    <property type="match status" value="1"/>
</dbReference>
<accession>A0A6H1ZL88</accession>
<feature type="compositionally biased region" description="Low complexity" evidence="1">
    <location>
        <begin position="955"/>
        <end position="967"/>
    </location>
</feature>
<reference evidence="2" key="1">
    <citation type="submission" date="2020-03" db="EMBL/GenBank/DDBJ databases">
        <title>The deep terrestrial virosphere.</title>
        <authorList>
            <person name="Holmfeldt K."/>
            <person name="Nilsson E."/>
            <person name="Simone D."/>
            <person name="Lopez-Fernandez M."/>
            <person name="Wu X."/>
            <person name="de Brujin I."/>
            <person name="Lundin D."/>
            <person name="Andersson A."/>
            <person name="Bertilsson S."/>
            <person name="Dopson M."/>
        </authorList>
    </citation>
    <scope>NUCLEOTIDE SEQUENCE</scope>
    <source>
        <strain evidence="2">TM448A00780</strain>
    </source>
</reference>
<evidence type="ECO:0000256" key="1">
    <source>
        <dbReference type="SAM" id="MobiDB-lite"/>
    </source>
</evidence>
<feature type="region of interest" description="Disordered" evidence="1">
    <location>
        <begin position="928"/>
        <end position="967"/>
    </location>
</feature>
<name>A0A6H1ZL88_9ZZZZ</name>
<gene>
    <name evidence="2" type="ORF">TM448A00780_0011</name>
</gene>
<dbReference type="SUPFAM" id="SSF81301">
    <property type="entry name" value="Nucleotidyltransferase"/>
    <property type="match status" value="1"/>
</dbReference>
<dbReference type="EMBL" id="MT144065">
    <property type="protein sequence ID" value="QJA47960.1"/>
    <property type="molecule type" value="Genomic_DNA"/>
</dbReference>
<dbReference type="InterPro" id="IPR043519">
    <property type="entry name" value="NT_sf"/>
</dbReference>
<proteinExistence type="predicted"/>
<evidence type="ECO:0000313" key="2">
    <source>
        <dbReference type="EMBL" id="QJA47960.1"/>
    </source>
</evidence>
<feature type="compositionally biased region" description="Pro residues" evidence="1">
    <location>
        <begin position="945"/>
        <end position="954"/>
    </location>
</feature>
<organism evidence="2">
    <name type="scientific">viral metagenome</name>
    <dbReference type="NCBI Taxonomy" id="1070528"/>
    <lineage>
        <taxon>unclassified sequences</taxon>
        <taxon>metagenomes</taxon>
        <taxon>organismal metagenomes</taxon>
    </lineage>
</organism>
<protein>
    <submittedName>
        <fullName evidence="2">Uncharacterized protein</fullName>
    </submittedName>
</protein>
<sequence length="2409" mass="268393">MVLQAEAEQTIKRYANQQQFALLKKFKQRGTLGEKQLTTDLWLTEQQARELGYDALPGQDFLLSPTEPRTTTTKWGKTEQNLYGYIPTPQSAEQPTIEPISNIPPGESDLLFLTRIFPSTSIEESSQHIINLIENDPQQLVKEITAVGRNADTEQLLKALDLSDAEVDNLFRFGNIPSQGQDYIYTDMVGNVPVRKLGNLLPNGTVVVNDQVIGAVDLSTGKFQSINEIRKQASPSDEQKREQLRLGGVSEDEIGKIIGLSNMDLSAEEWLDKYKSINPSFSKSLMYGVTTRSIASGLGGILQAGGGIAGRFKQETIEKNLKDVGEVLQSSSPEMIQWTGPATLVDPRFWQTTVTSTLTYSMALIPVSVAVAYAGTATAGAIGLGAFGTGVMTLLFGSVGNAMSEAALESGDTWNRAKQMGFSDEDAAKASDSVFWKNTALLTAMNIPEFAFAFGFNPFKGALSRMATSGLVKIGRYGVPVLTEGGQEYYQDIYTRQALGQPVVWDNEAKLAVILGAIIGVGIGAGGNAFTSIQERTKANLTPDLQTVFDTARTDALNQGLSEQAAELKALDAIAETPEGKKIVKDAATIIQKQEQMATLKSTDKAEEMAAKTILQKQISEIQTESISEREARRKITPVTPEVTKLPVLEGTPEFKKFVTDVVNDFSQNKVSYQEELQSLIPDIKIESIELTGSYASQGKPTEDSDIDILVRYSGAMSEEAIATALAGKVQGFGGAFDIVPQKATPQAEVTPPVTEPGQPEAGVQQGMMGVPSQEVRPQGKGRVTQISMEEQLKLQQAREQAAAESPEAQRAVEIQAEIEGLRESLQQDPVAQFRFKLGGKNVGLESVISIREQSVPDKIGAKTASALNPGKTFTQSVPRDVAFDTLSKEFNMTPDEIANRIEQIRADKRRITELEGEARTIVTPAVTPTTEAEKVAPELAPSEVTPPPNPPSNDIPLNTNPEPNEPTSAQGNIIGLRTINQGLTKTEVAGNFLKRMVNAVGRTLGMSQMIEADPIANAAMRERDRVLVTVESQANILGTKWATELERVFKFDKQGRITNLAGVDTDIVGAPTIQDVAARLPNYIDALTKEQVDVLRGLREAIAPYRQLLEEQGIEIPYRLDVMQGGFYLPRGRAALEGADQPIKIGGGRRGVRKGFERPAFFGSQAAGIEEGYEYSEIRQTLTSYSYDAGTRATNTYIANYFKTLNDETGQLIGETTKMRMLRQNPEIAKVVDEIKDNLNKLKSNIGALTQRQMDVIELWQNDHEFGDIDTLLNGLETMRGGRPALVLPELRALYEQNLETLKALRPEYNKAMRRAQTTPRDQGVIILPELAGRTYPNEIANAVNKVLKTEGETIGRLSPILNVINAYNNFYRGVRATLDDSIVAIQGLLGMYGDPKAYTGAFKLHLASWAHDNVLGAWVNDFDASRKSAGRLTTTEMAEHGLHFAGAEGTEFSLGIGTKIGELPGIKQANRAFSNFGDVMRALWADHSIETEMAKGRTLEQLKESGDLDRIMNIANSMTGWSTKKAFGSLGDLVLFAPRFLQARLEVVTKAAMGLRPNATIDQRIARNAIVKMIAFGTLLTMAANAVQGEPTDFEPLRKDKDGKWRRNAKFMRVKFGGHYYSLFGTWDSLLGMFINIGTGRPLAAVRSMSSGVVANTWDIITGKDYNYKATTDTPAHFGQWILSSFVPFGISQAGAGATQMWGGIVDGETSDVVSGGINVAAELFGVKSFPEEDWDAILNQVGLRQFDIVDVEKDALLSTEIPIMNWQNAVQIISGTSAFRSYPSEEIAVSPDFPRQVQAVAQTMILRDKYSGLRNWVLISLDPEKLEAYRTQWLTREKLVNAGDKAEYTVKGELQLDGRRKDVTYRGEDALKKYDELFGDAKFGNMAQTEYVLLQDYFSLNSKKSQQDFVKLHPELKANPRNDWLMNPANAKDVALLALSGRGGIFTKESYNEMMNWLKELDIPPTAIPPMEQEKNPFFQLPKESVDNYIELQNLMSQEGTAWNSWESQLIYAKDDKLREFMGYDPVETPIASLELKTEKTYRDIYNKLNDADYLKTLDDEVKDANGLTEKDKYIADLKSTKIGDQTYTDIDRRIEAIENEGDPALWVERGKVIDEFNAGSSEAMYWLLQHPDVHKWAVEQELLTDDGSDWNKNVIALNVEMNTLDPDSDRYKLLSRYKDAYSDGFTRVDEYANYYNLSRSGYRQERYLLEHPEFAVEMKAIKGIELPDYVPPEEYDILLEKADKTPEDLLRIKAYDKRVPENQLDSYVSYYSLAKPTDWQRQTGTSLWYEDDWWMMEHPDFYKNVYVGILGNERKDYRLVPTRQVFSKYLDYLNLPEGKWRDDFRFANKDLDDWGQQKFGWIDIDEKKRREELTPLERAKESTWEQEQEWKKRLKEIEEILEGVK</sequence>